<dbReference type="InterPro" id="IPR014507">
    <property type="entry name" value="Baseplate_assembly_J_pred"/>
</dbReference>
<evidence type="ECO:0000313" key="3">
    <source>
        <dbReference type="EMBL" id="ADE87924.1"/>
    </source>
</evidence>
<dbReference type="OrthoDB" id="4712at10239"/>
<dbReference type="Proteomes" id="UP000002374">
    <property type="component" value="Segment"/>
</dbReference>
<feature type="domain" description="Baseplate J-like central" evidence="1">
    <location>
        <begin position="134"/>
        <end position="205"/>
    </location>
</feature>
<keyword evidence="4" id="KW-1185">Reference proteome</keyword>
<dbReference type="EMBL" id="GU903191">
    <property type="protein sequence ID" value="ADE87924.1"/>
    <property type="molecule type" value="Genomic_DNA"/>
</dbReference>
<name>D5LGZ3_9CAUD</name>
<feature type="domain" description="Baseplate J-like C-terminal" evidence="2">
    <location>
        <begin position="212"/>
        <end position="292"/>
    </location>
</feature>
<protein>
    <submittedName>
        <fullName evidence="3">Putative phage tail protein</fullName>
    </submittedName>
</protein>
<evidence type="ECO:0000313" key="4">
    <source>
        <dbReference type="Proteomes" id="UP000002374"/>
    </source>
</evidence>
<dbReference type="PANTHER" id="PTHR35862:SF1">
    <property type="entry name" value="FELS-2 PROPHAGE PROTEIN"/>
    <property type="match status" value="1"/>
</dbReference>
<dbReference type="RefSeq" id="YP_009168901.1">
    <property type="nucleotide sequence ID" value="NC_027995.1"/>
</dbReference>
<dbReference type="Pfam" id="PF26078">
    <property type="entry name" value="Baseplate_J_M"/>
    <property type="match status" value="1"/>
</dbReference>
<evidence type="ECO:0000259" key="1">
    <source>
        <dbReference type="Pfam" id="PF26078"/>
    </source>
</evidence>
<dbReference type="Pfam" id="PF26079">
    <property type="entry name" value="Baseplate_J_C"/>
    <property type="match status" value="1"/>
</dbReference>
<dbReference type="KEGG" id="vg:26042257"/>
<dbReference type="SMR" id="D5LGZ3"/>
<dbReference type="PIRSF" id="PIRSF020481">
    <property type="entry name" value="BAP"/>
    <property type="match status" value="1"/>
</dbReference>
<proteinExistence type="predicted"/>
<sequence>MAGAFTVVNLSQLPAPNVVESLDFETILAAMIADLQERDPTFTALVESDPAYKVLEVCAYRELLMRHRVNEAAKAIMLAYATGSDLDQLGANVNVERQTITPADPDAVPPVAAVMESDDDFRARIQLSPEAYTTAGSEGSYVFHALGADPDVKDVQPVSPTPGVVVVYVLSRTGDGTAPESLLENVNTTLNAETVRPMTDQVQVQSAIIVPYNIEAELTLYPGPDATVVLQSAIDAVTAYAETQRRIGYDVTLSGLYHALHQPGVQNVNLISPTESLVIGDGQASYCTSIAVNAAGETDV</sequence>
<dbReference type="GeneID" id="26042257"/>
<dbReference type="InterPro" id="IPR052726">
    <property type="entry name" value="Phage_Baseplate_Hub"/>
</dbReference>
<organism evidence="3 4">
    <name type="scientific">Escherichia phage vB_EcoM_ECO1230-10</name>
    <dbReference type="NCBI Taxonomy" id="669875"/>
    <lineage>
        <taxon>Viruses</taxon>
        <taxon>Duplodnaviria</taxon>
        <taxon>Heunggongvirae</taxon>
        <taxon>Uroviricota</taxon>
        <taxon>Caudoviricetes</taxon>
        <taxon>Iiscvirinae</taxon>
        <taxon>Jilinvirus</taxon>
        <taxon>Jilinvirus CVM10</taxon>
    </lineage>
</organism>
<accession>D5LGZ3</accession>
<dbReference type="InterPro" id="IPR058531">
    <property type="entry name" value="Baseplate_J_M"/>
</dbReference>
<dbReference type="InterPro" id="IPR058530">
    <property type="entry name" value="Baseplate_J-like_C"/>
</dbReference>
<evidence type="ECO:0000259" key="2">
    <source>
        <dbReference type="Pfam" id="PF26079"/>
    </source>
</evidence>
<reference evidence="3 4" key="1">
    <citation type="journal article" date="2011" name="Vet. Microbiol.">
        <title>Complete genome sequence of vB_EcoM_ECO1230-10: a coliphage with therapeutic potential for bovine metritis.</title>
        <authorList>
            <person name="Santos T.M."/>
            <person name="Bicalho R.C."/>
        </authorList>
    </citation>
    <scope>NUCLEOTIDE SEQUENCE [LARGE SCALE GENOMIC DNA]</scope>
</reference>
<dbReference type="PANTHER" id="PTHR35862">
    <property type="entry name" value="FELS-2 PROPHAGE PROTEIN"/>
    <property type="match status" value="1"/>
</dbReference>